<dbReference type="InterPro" id="IPR036881">
    <property type="entry name" value="Glyco_hydro_3_C_sf"/>
</dbReference>
<comment type="caution">
    <text evidence="7">The sequence shown here is derived from an EMBL/GenBank/DDBJ whole genome shotgun (WGS) entry which is preliminary data.</text>
</comment>
<proteinExistence type="inferred from homology"/>
<dbReference type="EMBL" id="MPTB01000053">
    <property type="protein sequence ID" value="OMD39996.1"/>
    <property type="molecule type" value="Genomic_DNA"/>
</dbReference>
<dbReference type="InterPro" id="IPR019800">
    <property type="entry name" value="Glyco_hydro_3_AS"/>
</dbReference>
<accession>A0ABX3H0J2</accession>
<dbReference type="InterPro" id="IPR001764">
    <property type="entry name" value="Glyco_hydro_3_N"/>
</dbReference>
<feature type="domain" description="Glycoside hydrolase family 3 N-terminal" evidence="6">
    <location>
        <begin position="22"/>
        <end position="347"/>
    </location>
</feature>
<reference evidence="7 8" key="1">
    <citation type="submission" date="2016-10" db="EMBL/GenBank/DDBJ databases">
        <title>Paenibacillus species isolates.</title>
        <authorList>
            <person name="Beno S.M."/>
        </authorList>
    </citation>
    <scope>NUCLEOTIDE SEQUENCE [LARGE SCALE GENOMIC DNA]</scope>
    <source>
        <strain evidence="7 8">FSL H7-0744</strain>
    </source>
</reference>
<dbReference type="Pfam" id="PF00933">
    <property type="entry name" value="Glyco_hydro_3"/>
    <property type="match status" value="1"/>
</dbReference>
<sequence>MRKALAKEERDWVERTLRSMSLREKIGQTMQDHAGRLPFQGMNEGTIRAYLEKYPVGSFFIGGEVIQKAAGKAEEYREWVELLQKVSKYPLLFSGDLEFGAGSAVKSLTAFPPLLALAAADDEALAYEYGKYTAIEGRAAGFTWALAPGTDLLLNWMNPVITTRCLGDDAERALRLSSAVMRGMQDYGIAACAKHFPGDGVDYRDQHIITTINGLSEEEWFATYGRVSQQMIDQGVMSYMTGHIALPWLEANAQGNKPVPATVSARITTELLRNRMGFEGVVLSDALDMGGFLAWGDYETRIVDCFNCGTDVLLWPGVNYFEVMERAVASGKVTMERLDASVRRVLEMKAELGMQHLDAEGRDHSAAPLLNDKLHPELDREARELSTTLAGRCITLVRNRRNLLPLNPQTTRRVLVIMLNKVTEGRKYDRMELFVGHLKARGLQVDILDEFEPLNTLQKWEQSGIRWDAAFTPYFLPLHGMMNTARPVGEAAKAIWAMQHAETIHPIGISFATPYLLRDIPFLDTLVNAYSLHEDTVALTVKALFGEIPFQGGSPVQADPEGMNIIPRGLQHARY</sequence>
<dbReference type="InterPro" id="IPR017853">
    <property type="entry name" value="GH"/>
</dbReference>
<dbReference type="InterPro" id="IPR036962">
    <property type="entry name" value="Glyco_hydro_3_N_sf"/>
</dbReference>
<evidence type="ECO:0000256" key="4">
    <source>
        <dbReference type="ARBA" id="ARBA00022801"/>
    </source>
</evidence>
<name>A0ABX3H0J2_PAEBO</name>
<dbReference type="Gene3D" id="3.20.20.300">
    <property type="entry name" value="Glycoside hydrolase, family 3, N-terminal domain"/>
    <property type="match status" value="1"/>
</dbReference>
<evidence type="ECO:0000313" key="7">
    <source>
        <dbReference type="EMBL" id="OMD39996.1"/>
    </source>
</evidence>
<evidence type="ECO:0000313" key="8">
    <source>
        <dbReference type="Proteomes" id="UP000187412"/>
    </source>
</evidence>
<protein>
    <recommendedName>
        <fullName evidence="3">beta-N-acetylhexosaminidase</fullName>
        <ecNumber evidence="3">3.2.1.52</ecNumber>
    </recommendedName>
</protein>
<keyword evidence="5" id="KW-0326">Glycosidase</keyword>
<keyword evidence="4" id="KW-0378">Hydrolase</keyword>
<evidence type="ECO:0000256" key="3">
    <source>
        <dbReference type="ARBA" id="ARBA00012663"/>
    </source>
</evidence>
<gene>
    <name evidence="7" type="ORF">BSK56_28935</name>
</gene>
<dbReference type="EC" id="3.2.1.52" evidence="3"/>
<dbReference type="PROSITE" id="PS00775">
    <property type="entry name" value="GLYCOSYL_HYDROL_F3"/>
    <property type="match status" value="1"/>
</dbReference>
<dbReference type="PANTHER" id="PTHR30480:SF13">
    <property type="entry name" value="BETA-HEXOSAMINIDASE"/>
    <property type="match status" value="1"/>
</dbReference>
<comment type="similarity">
    <text evidence="2">Belongs to the glycosyl hydrolase 3 family.</text>
</comment>
<evidence type="ECO:0000256" key="5">
    <source>
        <dbReference type="ARBA" id="ARBA00023295"/>
    </source>
</evidence>
<comment type="catalytic activity">
    <reaction evidence="1">
        <text>Hydrolysis of terminal non-reducing N-acetyl-D-hexosamine residues in N-acetyl-beta-D-hexosaminides.</text>
        <dbReference type="EC" id="3.2.1.52"/>
    </reaction>
</comment>
<evidence type="ECO:0000259" key="6">
    <source>
        <dbReference type="Pfam" id="PF00933"/>
    </source>
</evidence>
<evidence type="ECO:0000256" key="2">
    <source>
        <dbReference type="ARBA" id="ARBA00005336"/>
    </source>
</evidence>
<organism evidence="7 8">
    <name type="scientific">Paenibacillus borealis</name>
    <dbReference type="NCBI Taxonomy" id="160799"/>
    <lineage>
        <taxon>Bacteria</taxon>
        <taxon>Bacillati</taxon>
        <taxon>Bacillota</taxon>
        <taxon>Bacilli</taxon>
        <taxon>Bacillales</taxon>
        <taxon>Paenibacillaceae</taxon>
        <taxon>Paenibacillus</taxon>
    </lineage>
</organism>
<evidence type="ECO:0000256" key="1">
    <source>
        <dbReference type="ARBA" id="ARBA00001231"/>
    </source>
</evidence>
<dbReference type="PRINTS" id="PR00133">
    <property type="entry name" value="GLHYDRLASE3"/>
</dbReference>
<dbReference type="SUPFAM" id="SSF51445">
    <property type="entry name" value="(Trans)glycosidases"/>
    <property type="match status" value="1"/>
</dbReference>
<dbReference type="RefSeq" id="WP_076113889.1">
    <property type="nucleotide sequence ID" value="NZ_MPTB01000053.1"/>
</dbReference>
<dbReference type="InterPro" id="IPR050226">
    <property type="entry name" value="NagZ_Beta-hexosaminidase"/>
</dbReference>
<dbReference type="Proteomes" id="UP000187412">
    <property type="component" value="Unassembled WGS sequence"/>
</dbReference>
<dbReference type="PANTHER" id="PTHR30480">
    <property type="entry name" value="BETA-HEXOSAMINIDASE-RELATED"/>
    <property type="match status" value="1"/>
</dbReference>
<keyword evidence="8" id="KW-1185">Reference proteome</keyword>
<dbReference type="Gene3D" id="3.40.50.1700">
    <property type="entry name" value="Glycoside hydrolase family 3 C-terminal domain"/>
    <property type="match status" value="1"/>
</dbReference>